<dbReference type="AlphaFoldDB" id="A0A151T8R3"/>
<dbReference type="PANTHER" id="PTHR11439">
    <property type="entry name" value="GAG-POL-RELATED RETROTRANSPOSON"/>
    <property type="match status" value="1"/>
</dbReference>
<dbReference type="Gramene" id="C.cajan_17506.t">
    <property type="protein sequence ID" value="C.cajan_17506.t"/>
    <property type="gene ID" value="C.cajan_17506"/>
</dbReference>
<keyword evidence="2" id="KW-1185">Reference proteome</keyword>
<reference evidence="1 2" key="1">
    <citation type="journal article" date="2012" name="Nat. Biotechnol.">
        <title>Draft genome sequence of pigeonpea (Cajanus cajan), an orphan legume crop of resource-poor farmers.</title>
        <authorList>
            <person name="Varshney R.K."/>
            <person name="Chen W."/>
            <person name="Li Y."/>
            <person name="Bharti A.K."/>
            <person name="Saxena R.K."/>
            <person name="Schlueter J.A."/>
            <person name="Donoghue M.T."/>
            <person name="Azam S."/>
            <person name="Fan G."/>
            <person name="Whaley A.M."/>
            <person name="Farmer A.D."/>
            <person name="Sheridan J."/>
            <person name="Iwata A."/>
            <person name="Tuteja R."/>
            <person name="Penmetsa R.V."/>
            <person name="Wu W."/>
            <person name="Upadhyaya H.D."/>
            <person name="Yang S.P."/>
            <person name="Shah T."/>
            <person name="Saxena K.B."/>
            <person name="Michael T."/>
            <person name="McCombie W.R."/>
            <person name="Yang B."/>
            <person name="Zhang G."/>
            <person name="Yang H."/>
            <person name="Wang J."/>
            <person name="Spillane C."/>
            <person name="Cook D.R."/>
            <person name="May G.D."/>
            <person name="Xu X."/>
            <person name="Jackson S.A."/>
        </authorList>
    </citation>
    <scope>NUCLEOTIDE SEQUENCE [LARGE SCALE GENOMIC DNA]</scope>
    <source>
        <strain evidence="2">cv. Asha</strain>
    </source>
</reference>
<accession>A0A151T8R3</accession>
<dbReference type="Proteomes" id="UP000075243">
    <property type="component" value="Chromosome 7"/>
</dbReference>
<gene>
    <name evidence="1" type="ORF">KK1_018020</name>
</gene>
<dbReference type="PANTHER" id="PTHR11439:SF483">
    <property type="entry name" value="PEPTIDE SYNTHASE GLIP-LIKE, PUTATIVE (AFU_ORTHOLOGUE AFUA_3G12920)-RELATED"/>
    <property type="match status" value="1"/>
</dbReference>
<organism evidence="1 2">
    <name type="scientific">Cajanus cajan</name>
    <name type="common">Pigeon pea</name>
    <name type="synonym">Cajanus indicus</name>
    <dbReference type="NCBI Taxonomy" id="3821"/>
    <lineage>
        <taxon>Eukaryota</taxon>
        <taxon>Viridiplantae</taxon>
        <taxon>Streptophyta</taxon>
        <taxon>Embryophyta</taxon>
        <taxon>Tracheophyta</taxon>
        <taxon>Spermatophyta</taxon>
        <taxon>Magnoliopsida</taxon>
        <taxon>eudicotyledons</taxon>
        <taxon>Gunneridae</taxon>
        <taxon>Pentapetalae</taxon>
        <taxon>rosids</taxon>
        <taxon>fabids</taxon>
        <taxon>Fabales</taxon>
        <taxon>Fabaceae</taxon>
        <taxon>Papilionoideae</taxon>
        <taxon>50 kb inversion clade</taxon>
        <taxon>NPAAA clade</taxon>
        <taxon>indigoferoid/millettioid clade</taxon>
        <taxon>Phaseoleae</taxon>
        <taxon>Cajanus</taxon>
    </lineage>
</organism>
<evidence type="ECO:0000313" key="2">
    <source>
        <dbReference type="Proteomes" id="UP000075243"/>
    </source>
</evidence>
<evidence type="ECO:0008006" key="3">
    <source>
        <dbReference type="Google" id="ProtNLM"/>
    </source>
</evidence>
<evidence type="ECO:0000313" key="1">
    <source>
        <dbReference type="EMBL" id="KYP63450.1"/>
    </source>
</evidence>
<proteinExistence type="predicted"/>
<name>A0A151T8R3_CAJCA</name>
<dbReference type="EMBL" id="CM003609">
    <property type="protein sequence ID" value="KYP63450.1"/>
    <property type="molecule type" value="Genomic_DNA"/>
</dbReference>
<sequence>MLAFAIHNNIKLYQMDVKSVFSISCSMSVSMLDFNNLIESHLKSIKRHFRYLVGSSNLSLFYEKHNNFMLARFCDVDYATDRVERKNTSEECHFLGNCLISWASKNHNSISLSITKAKYTSVARCCS</sequence>
<protein>
    <recommendedName>
        <fullName evidence="3">Retrovirus-related Pol polyprotein from transposon TNT 1-94</fullName>
    </recommendedName>
</protein>